<dbReference type="PANTHER" id="PTHR30483:SF6">
    <property type="entry name" value="PERIPLASMIC BINDING PROTEIN OF ABC TRANSPORTER FOR NATURAL AMINO ACIDS"/>
    <property type="match status" value="1"/>
</dbReference>
<keyword evidence="6" id="KW-1185">Reference proteome</keyword>
<dbReference type="Gene3D" id="3.40.50.2300">
    <property type="match status" value="2"/>
</dbReference>
<dbReference type="InterPro" id="IPR028082">
    <property type="entry name" value="Peripla_BP_I"/>
</dbReference>
<feature type="domain" description="Leucine-binding protein" evidence="4">
    <location>
        <begin position="33"/>
        <end position="389"/>
    </location>
</feature>
<feature type="chain" id="PRO_5045889043" evidence="3">
    <location>
        <begin position="27"/>
        <end position="430"/>
    </location>
</feature>
<keyword evidence="2 3" id="KW-0732">Signal</keyword>
<evidence type="ECO:0000256" key="3">
    <source>
        <dbReference type="SAM" id="SignalP"/>
    </source>
</evidence>
<dbReference type="EMBL" id="JBHSMT010000001">
    <property type="protein sequence ID" value="MFC5472394.1"/>
    <property type="molecule type" value="Genomic_DNA"/>
</dbReference>
<dbReference type="SUPFAM" id="SSF53822">
    <property type="entry name" value="Periplasmic binding protein-like I"/>
    <property type="match status" value="1"/>
</dbReference>
<evidence type="ECO:0000259" key="4">
    <source>
        <dbReference type="Pfam" id="PF13458"/>
    </source>
</evidence>
<protein>
    <submittedName>
        <fullName evidence="5">Branched-chain amino acid ABC transporter substrate-binding protein</fullName>
    </submittedName>
</protein>
<name>A0ABW0M2R1_9BURK</name>
<dbReference type="Proteomes" id="UP001596045">
    <property type="component" value="Unassembled WGS sequence"/>
</dbReference>
<evidence type="ECO:0000256" key="1">
    <source>
        <dbReference type="ARBA" id="ARBA00010062"/>
    </source>
</evidence>
<organism evidence="5 6">
    <name type="scientific">Paraherbaspirillum soli</name>
    <dbReference type="NCBI Taxonomy" id="631222"/>
    <lineage>
        <taxon>Bacteria</taxon>
        <taxon>Pseudomonadati</taxon>
        <taxon>Pseudomonadota</taxon>
        <taxon>Betaproteobacteria</taxon>
        <taxon>Burkholderiales</taxon>
        <taxon>Oxalobacteraceae</taxon>
        <taxon>Paraherbaspirillum</taxon>
    </lineage>
</organism>
<dbReference type="RefSeq" id="WP_378993780.1">
    <property type="nucleotide sequence ID" value="NZ_JBHSMT010000001.1"/>
</dbReference>
<dbReference type="PANTHER" id="PTHR30483">
    <property type="entry name" value="LEUCINE-SPECIFIC-BINDING PROTEIN"/>
    <property type="match status" value="1"/>
</dbReference>
<dbReference type="InterPro" id="IPR028081">
    <property type="entry name" value="Leu-bd"/>
</dbReference>
<gene>
    <name evidence="5" type="ORF">ACFPM8_00335</name>
</gene>
<feature type="signal peptide" evidence="3">
    <location>
        <begin position="1"/>
        <end position="26"/>
    </location>
</feature>
<reference evidence="6" key="1">
    <citation type="journal article" date="2019" name="Int. J. Syst. Evol. Microbiol.">
        <title>The Global Catalogue of Microorganisms (GCM) 10K type strain sequencing project: providing services to taxonomists for standard genome sequencing and annotation.</title>
        <authorList>
            <consortium name="The Broad Institute Genomics Platform"/>
            <consortium name="The Broad Institute Genome Sequencing Center for Infectious Disease"/>
            <person name="Wu L."/>
            <person name="Ma J."/>
        </authorList>
    </citation>
    <scope>NUCLEOTIDE SEQUENCE [LARGE SCALE GENOMIC DNA]</scope>
    <source>
        <strain evidence="6">JCM 17066</strain>
    </source>
</reference>
<dbReference type="Pfam" id="PF13458">
    <property type="entry name" value="Peripla_BP_6"/>
    <property type="match status" value="1"/>
</dbReference>
<accession>A0ABW0M2R1</accession>
<comment type="caution">
    <text evidence="5">The sequence shown here is derived from an EMBL/GenBank/DDBJ whole genome shotgun (WGS) entry which is preliminary data.</text>
</comment>
<evidence type="ECO:0000313" key="5">
    <source>
        <dbReference type="EMBL" id="MFC5472394.1"/>
    </source>
</evidence>
<evidence type="ECO:0000313" key="6">
    <source>
        <dbReference type="Proteomes" id="UP001596045"/>
    </source>
</evidence>
<proteinExistence type="inferred from homology"/>
<dbReference type="CDD" id="cd06329">
    <property type="entry name" value="PBP1_SBP-like"/>
    <property type="match status" value="1"/>
</dbReference>
<evidence type="ECO:0000256" key="2">
    <source>
        <dbReference type="ARBA" id="ARBA00022729"/>
    </source>
</evidence>
<comment type="similarity">
    <text evidence="1">Belongs to the leucine-binding protein family.</text>
</comment>
<dbReference type="InterPro" id="IPR051010">
    <property type="entry name" value="BCAA_transport"/>
</dbReference>
<sequence>MHQRLRNTFSAMLALAICAAPCAARAAAGSLAPIRVGMIEGMSGPFANAGEAVERNIRFAIEQVNARGGVRLPDGKHPLALTVFDNKQGVEDSLLQFKQLSDQRIPFVLEGNSSAVAGALVEAINKHNARMPDNRVLFLNYSAVDPALTNDKCSYWHFRFDANADMRMHALVEVIKSDTKAKSVYLIGQDYNFGRQVAKAARQQLAAARPDIMIVGDELHPIGKIKDFAPYIAKIRASGADAVITGNWGNDLTLLVKAAKEAGLSVKFYTFYANSLGAPAAIGDAGVGAVRAVAEWHPNVVDGVSNSPSDAFYRSFRQRYPQPKDDYLFLRMDVMIDMLAAAIERAQSTEAAAVAKALEGAQYKSQFHEANMRASDHQLIQPLYVAVMQKLAGGGIRFDNEGSGYGFKTERFLAPATTAMPTTCHMLRPK</sequence>